<comment type="caution">
    <text evidence="2">The sequence shown here is derived from an EMBL/GenBank/DDBJ whole genome shotgun (WGS) entry which is preliminary data.</text>
</comment>
<feature type="transmembrane region" description="Helical" evidence="1">
    <location>
        <begin position="20"/>
        <end position="41"/>
    </location>
</feature>
<reference evidence="2 3" key="1">
    <citation type="journal article" date="2019" name="Environ. Microbiol.">
        <title>At the nexus of three kingdoms: the genome of the mycorrhizal fungus Gigaspora margarita provides insights into plant, endobacterial and fungal interactions.</title>
        <authorList>
            <person name="Venice F."/>
            <person name="Ghignone S."/>
            <person name="Salvioli di Fossalunga A."/>
            <person name="Amselem J."/>
            <person name="Novero M."/>
            <person name="Xianan X."/>
            <person name="Sedzielewska Toro K."/>
            <person name="Morin E."/>
            <person name="Lipzen A."/>
            <person name="Grigoriev I.V."/>
            <person name="Henrissat B."/>
            <person name="Martin F.M."/>
            <person name="Bonfante P."/>
        </authorList>
    </citation>
    <scope>NUCLEOTIDE SEQUENCE [LARGE SCALE GENOMIC DNA]</scope>
    <source>
        <strain evidence="2 3">BEG34</strain>
    </source>
</reference>
<proteinExistence type="predicted"/>
<evidence type="ECO:0000256" key="1">
    <source>
        <dbReference type="SAM" id="Phobius"/>
    </source>
</evidence>
<feature type="transmembrane region" description="Helical" evidence="1">
    <location>
        <begin position="283"/>
        <end position="310"/>
    </location>
</feature>
<dbReference type="AlphaFoldDB" id="A0A8H4ENX3"/>
<dbReference type="Proteomes" id="UP000439903">
    <property type="component" value="Unassembled WGS sequence"/>
</dbReference>
<keyword evidence="1" id="KW-1133">Transmembrane helix</keyword>
<organism evidence="2 3">
    <name type="scientific">Gigaspora margarita</name>
    <dbReference type="NCBI Taxonomy" id="4874"/>
    <lineage>
        <taxon>Eukaryota</taxon>
        <taxon>Fungi</taxon>
        <taxon>Fungi incertae sedis</taxon>
        <taxon>Mucoromycota</taxon>
        <taxon>Glomeromycotina</taxon>
        <taxon>Glomeromycetes</taxon>
        <taxon>Diversisporales</taxon>
        <taxon>Gigasporaceae</taxon>
        <taxon>Gigaspora</taxon>
    </lineage>
</organism>
<protein>
    <submittedName>
        <fullName evidence="2">Uncharacterized protein</fullName>
    </submittedName>
</protein>
<evidence type="ECO:0000313" key="3">
    <source>
        <dbReference type="Proteomes" id="UP000439903"/>
    </source>
</evidence>
<accession>A0A8H4ENX3</accession>
<keyword evidence="1" id="KW-0472">Membrane</keyword>
<evidence type="ECO:0000313" key="2">
    <source>
        <dbReference type="EMBL" id="KAF0526235.1"/>
    </source>
</evidence>
<gene>
    <name evidence="2" type="ORF">F8M41_014135</name>
</gene>
<dbReference type="EMBL" id="WTPW01000289">
    <property type="protein sequence ID" value="KAF0526235.1"/>
    <property type="molecule type" value="Genomic_DNA"/>
</dbReference>
<sequence>MLIRFLGKIYKNEPTSLLIFRRSVIVISIGFLIAILVVLCIEFHDELPSVNTRFTSSDYLPLPNIHFYHDYNFTIDCLLMDNTHLTRPRICSDYIIKTMYNNFSSDRPYYGAFLSNYNATFSTGETIITLNIYITNSTYNVSNQISSMVMTAFDQEYDIYMYPKYSINGGIPPPFEESLIWKNMYFLSQPTSDRNIYYWRFTRTIKYAIISDIWNYIGTPNYIKQPYIESNIQAVPFADTIFNESVLTNSSTQANRVLYAKLQFAADPITSLKEEREQKSKTILSLLGVLSGIWSAITGFYIFLFGFGLISPWGFVQKLKPFRNEYGKRLSPFVVDSQSDEFDAEEKSDTKEHEISSILRRIENLEKSDRFNKEYIIDVSYLSFAKTDTSLANNSSSTLM</sequence>
<keyword evidence="1" id="KW-0812">Transmembrane</keyword>
<name>A0A8H4ENX3_GIGMA</name>
<keyword evidence="3" id="KW-1185">Reference proteome</keyword>
<dbReference type="OrthoDB" id="2443771at2759"/>